<evidence type="ECO:0000259" key="11">
    <source>
        <dbReference type="Pfam" id="PF21193"/>
    </source>
</evidence>
<reference evidence="12 13" key="1">
    <citation type="journal article" date="2013" name="PLoS Genet.">
        <title>Distinctive expansion of potential virulence genes in the genome of the oomycete fish pathogen Saprolegnia parasitica.</title>
        <authorList>
            <person name="Jiang R.H."/>
            <person name="de Bruijn I."/>
            <person name="Haas B.J."/>
            <person name="Belmonte R."/>
            <person name="Lobach L."/>
            <person name="Christie J."/>
            <person name="van den Ackerveken G."/>
            <person name="Bottin A."/>
            <person name="Bulone V."/>
            <person name="Diaz-Moreno S.M."/>
            <person name="Dumas B."/>
            <person name="Fan L."/>
            <person name="Gaulin E."/>
            <person name="Govers F."/>
            <person name="Grenville-Briggs L.J."/>
            <person name="Horner N.R."/>
            <person name="Levin J.Z."/>
            <person name="Mammella M."/>
            <person name="Meijer H.J."/>
            <person name="Morris P."/>
            <person name="Nusbaum C."/>
            <person name="Oome S."/>
            <person name="Phillips A.J."/>
            <person name="van Rooyen D."/>
            <person name="Rzeszutek E."/>
            <person name="Saraiva M."/>
            <person name="Secombes C.J."/>
            <person name="Seidl M.F."/>
            <person name="Snel B."/>
            <person name="Stassen J.H."/>
            <person name="Sykes S."/>
            <person name="Tripathy S."/>
            <person name="van den Berg H."/>
            <person name="Vega-Arreguin J.C."/>
            <person name="Wawra S."/>
            <person name="Young S.K."/>
            <person name="Zeng Q."/>
            <person name="Dieguez-Uribeondo J."/>
            <person name="Russ C."/>
            <person name="Tyler B.M."/>
            <person name="van West P."/>
        </authorList>
    </citation>
    <scope>NUCLEOTIDE SEQUENCE [LARGE SCALE GENOMIC DNA]</scope>
    <source>
        <strain evidence="12 13">CBS 223.65</strain>
    </source>
</reference>
<dbReference type="GO" id="GO:0043023">
    <property type="term" value="F:ribosomal large subunit binding"/>
    <property type="evidence" value="ECO:0007669"/>
    <property type="project" value="InterPro"/>
</dbReference>
<dbReference type="KEGG" id="spar:SPRG_13724"/>
<dbReference type="OrthoDB" id="203821at2759"/>
<evidence type="ECO:0000256" key="8">
    <source>
        <dbReference type="SAM" id="MobiDB-lite"/>
    </source>
</evidence>
<name>A0A067BRX2_SAPPC</name>
<organism evidence="12 13">
    <name type="scientific">Saprolegnia parasitica (strain CBS 223.65)</name>
    <dbReference type="NCBI Taxonomy" id="695850"/>
    <lineage>
        <taxon>Eukaryota</taxon>
        <taxon>Sar</taxon>
        <taxon>Stramenopiles</taxon>
        <taxon>Oomycota</taxon>
        <taxon>Saprolegniomycetes</taxon>
        <taxon>Saprolegniales</taxon>
        <taxon>Saprolegniaceae</taxon>
        <taxon>Saprolegnia</taxon>
    </lineage>
</organism>
<feature type="compositionally biased region" description="Acidic residues" evidence="8">
    <location>
        <begin position="439"/>
        <end position="461"/>
    </location>
</feature>
<evidence type="ECO:0000256" key="4">
    <source>
        <dbReference type="ARBA" id="ARBA00022490"/>
    </source>
</evidence>
<dbReference type="STRING" id="695850.A0A067BRX2"/>
<feature type="compositionally biased region" description="Acidic residues" evidence="8">
    <location>
        <begin position="470"/>
        <end position="493"/>
    </location>
</feature>
<comment type="subcellular location">
    <subcellularLocation>
        <location evidence="7">Cytoplasm</location>
    </subcellularLocation>
    <subcellularLocation>
        <location evidence="7">Nucleus</location>
    </subcellularLocation>
</comment>
<dbReference type="GO" id="GO:0000055">
    <property type="term" value="P:ribosomal large subunit export from nucleus"/>
    <property type="evidence" value="ECO:0007669"/>
    <property type="project" value="TreeGrafter"/>
</dbReference>
<keyword evidence="3 7" id="KW-0813">Transport</keyword>
<dbReference type="InterPro" id="IPR048898">
    <property type="entry name" value="OB_NMD3"/>
</dbReference>
<proteinExistence type="inferred from homology"/>
<feature type="domain" description="Nmd3 N-terminal" evidence="9">
    <location>
        <begin position="20"/>
        <end position="253"/>
    </location>
</feature>
<dbReference type="RefSeq" id="XP_012208057.1">
    <property type="nucleotide sequence ID" value="XM_012352667.1"/>
</dbReference>
<dbReference type="InterPro" id="IPR007064">
    <property type="entry name" value="Nmd3_N"/>
</dbReference>
<evidence type="ECO:0000256" key="3">
    <source>
        <dbReference type="ARBA" id="ARBA00022448"/>
    </source>
</evidence>
<accession>A0A067BRX2</accession>
<dbReference type="OMA" id="YHNNTWR"/>
<evidence type="ECO:0000313" key="13">
    <source>
        <dbReference type="Proteomes" id="UP000030745"/>
    </source>
</evidence>
<dbReference type="EMBL" id="KK583292">
    <property type="protein sequence ID" value="KDO21224.1"/>
    <property type="molecule type" value="Genomic_DNA"/>
</dbReference>
<dbReference type="PANTHER" id="PTHR12746">
    <property type="entry name" value="NONSENSE-MEDIATED MRNA DECAY PROTEIN 3"/>
    <property type="match status" value="1"/>
</dbReference>
<dbReference type="GO" id="GO:0005634">
    <property type="term" value="C:nucleus"/>
    <property type="evidence" value="ECO:0007669"/>
    <property type="project" value="UniProtKB-SubCell"/>
</dbReference>
<dbReference type="InterPro" id="IPR039768">
    <property type="entry name" value="Nmd3"/>
</dbReference>
<dbReference type="GO" id="GO:0015031">
    <property type="term" value="P:protein transport"/>
    <property type="evidence" value="ECO:0007669"/>
    <property type="project" value="UniProtKB-KW"/>
</dbReference>
<comment type="function">
    <text evidence="7">Acts as an adapter for the XPO1/CRM1-mediated export of the 60S ribosomal subunit.</text>
</comment>
<dbReference type="Pfam" id="PF21192">
    <property type="entry name" value="OB_NMD3"/>
    <property type="match status" value="1"/>
</dbReference>
<feature type="region of interest" description="Disordered" evidence="8">
    <location>
        <begin position="428"/>
        <end position="500"/>
    </location>
</feature>
<dbReference type="Proteomes" id="UP000030745">
    <property type="component" value="Unassembled WGS sequence"/>
</dbReference>
<comment type="similarity">
    <text evidence="1 7">Belongs to the NMD3 family.</text>
</comment>
<dbReference type="GeneID" id="24135585"/>
<dbReference type="Pfam" id="PF04981">
    <property type="entry name" value="NMD3"/>
    <property type="match status" value="1"/>
</dbReference>
<evidence type="ECO:0000313" key="12">
    <source>
        <dbReference type="EMBL" id="KDO21224.1"/>
    </source>
</evidence>
<keyword evidence="13" id="KW-1185">Reference proteome</keyword>
<evidence type="ECO:0000256" key="1">
    <source>
        <dbReference type="ARBA" id="ARBA00009794"/>
    </source>
</evidence>
<dbReference type="VEuPathDB" id="FungiDB:SPRG_13724"/>
<evidence type="ECO:0000256" key="2">
    <source>
        <dbReference type="ARBA" id="ARBA00017035"/>
    </source>
</evidence>
<dbReference type="InterPro" id="IPR048899">
    <property type="entry name" value="NMD_SH3"/>
</dbReference>
<dbReference type="Pfam" id="PF21193">
    <property type="entry name" value="NMD_SH3"/>
    <property type="match status" value="1"/>
</dbReference>
<gene>
    <name evidence="12" type="ORF">SPRG_13724</name>
</gene>
<dbReference type="AlphaFoldDB" id="A0A067BRX2"/>
<sequence length="500" mass="56100">MAMYASIDEAAWGSSLPSLCCMCGVSIEPNLANMCVACLSNEVDITEGITKEAVLIQCRGCLRFQRGAKGNDGAFAECPLESLELMTLCLKKIQGLGRDVKLMDASFIWTEPHSKRIKLKLTIRKEAMRNAMVQKSFVVTFVVENLKCADCNKQYRNNTWQALVQIRQKVPHKRTFLHLEQIILKHQAHTRCIGMASEKDGMDFFFGEKNSAERFASFLSQHVPLRTKMARKLVSTDNHSNTANVKLTIVAEIAPLCKDDLVILEKRIAQQCGMSVAVVSRVTTQIHLVDPRTCRRSEVTSEKYWKHPFHALDTAASMVEFIVLDVEPLQVTPKDTQDSADLLAVVEVARVSDFGFNDTTFHVTSHLGRYLSAGDTVKGYDLGICNFGSSQLYHLKDELPDIILVRRVFPKKEKEGKRQERKKLRWQAKAKASAKDREREEEEFEAFMDDYEEDHAGDEAIETPLLESVDGGDDDAIDAMDADDVADVDEAVADEAKVVT</sequence>
<evidence type="ECO:0000256" key="6">
    <source>
        <dbReference type="ARBA" id="ARBA00023242"/>
    </source>
</evidence>
<evidence type="ECO:0000256" key="5">
    <source>
        <dbReference type="ARBA" id="ARBA00022927"/>
    </source>
</evidence>
<evidence type="ECO:0000259" key="9">
    <source>
        <dbReference type="Pfam" id="PF04981"/>
    </source>
</evidence>
<evidence type="ECO:0000259" key="10">
    <source>
        <dbReference type="Pfam" id="PF21192"/>
    </source>
</evidence>
<protein>
    <recommendedName>
        <fullName evidence="2 7">60S ribosomal export protein NMD3</fullName>
    </recommendedName>
</protein>
<feature type="domain" description="60S ribosomal export protein NMD3 SH3" evidence="11">
    <location>
        <begin position="256"/>
        <end position="301"/>
    </location>
</feature>
<keyword evidence="6 7" id="KW-0539">Nucleus</keyword>
<keyword evidence="5 7" id="KW-0653">Protein transport</keyword>
<keyword evidence="4 7" id="KW-0963">Cytoplasm</keyword>
<dbReference type="GO" id="GO:0005737">
    <property type="term" value="C:cytoplasm"/>
    <property type="evidence" value="ECO:0007669"/>
    <property type="project" value="UniProtKB-SubCell"/>
</dbReference>
<feature type="domain" description="60S ribosomal export protein NMD3 OB-fold" evidence="10">
    <location>
        <begin position="318"/>
        <end position="407"/>
    </location>
</feature>
<evidence type="ECO:0000256" key="7">
    <source>
        <dbReference type="RuleBase" id="RU364108"/>
    </source>
</evidence>
<dbReference type="PANTHER" id="PTHR12746:SF2">
    <property type="entry name" value="60S RIBOSOMAL EXPORT PROTEIN NMD3"/>
    <property type="match status" value="1"/>
</dbReference>